<evidence type="ECO:0000313" key="5">
    <source>
        <dbReference type="Proteomes" id="UP001190700"/>
    </source>
</evidence>
<evidence type="ECO:0000313" key="4">
    <source>
        <dbReference type="EMBL" id="KAK3244208.1"/>
    </source>
</evidence>
<dbReference type="Pfam" id="PF04755">
    <property type="entry name" value="PAP_fibrillin"/>
    <property type="match status" value="1"/>
</dbReference>
<evidence type="ECO:0000256" key="1">
    <source>
        <dbReference type="ARBA" id="ARBA00004474"/>
    </source>
</evidence>
<name>A0AAE0EXK1_9CHLO</name>
<keyword evidence="5" id="KW-1185">Reference proteome</keyword>
<dbReference type="InterPro" id="IPR006843">
    <property type="entry name" value="PAP/fibrillin_dom"/>
</dbReference>
<dbReference type="EMBL" id="LGRX02032119">
    <property type="protein sequence ID" value="KAK3244208.1"/>
    <property type="molecule type" value="Genomic_DNA"/>
</dbReference>
<comment type="subcellular location">
    <subcellularLocation>
        <location evidence="1">Plastid</location>
    </subcellularLocation>
</comment>
<organism evidence="4 5">
    <name type="scientific">Cymbomonas tetramitiformis</name>
    <dbReference type="NCBI Taxonomy" id="36881"/>
    <lineage>
        <taxon>Eukaryota</taxon>
        <taxon>Viridiplantae</taxon>
        <taxon>Chlorophyta</taxon>
        <taxon>Pyramimonadophyceae</taxon>
        <taxon>Pyramimonadales</taxon>
        <taxon>Pyramimonadaceae</taxon>
        <taxon>Cymbomonas</taxon>
    </lineage>
</organism>
<dbReference type="AlphaFoldDB" id="A0AAE0EXK1"/>
<evidence type="ECO:0000259" key="3">
    <source>
        <dbReference type="Pfam" id="PF04755"/>
    </source>
</evidence>
<dbReference type="PANTHER" id="PTHR31906">
    <property type="entry name" value="PLASTID-LIPID-ASSOCIATED PROTEIN 4, CHLOROPLASTIC-RELATED"/>
    <property type="match status" value="1"/>
</dbReference>
<dbReference type="GO" id="GO:0009536">
    <property type="term" value="C:plastid"/>
    <property type="evidence" value="ECO:0007669"/>
    <property type="project" value="UniProtKB-SubCell"/>
</dbReference>
<accession>A0AAE0EXK1</accession>
<feature type="domain" description="Plastid lipid-associated protein/fibrillin conserved" evidence="3">
    <location>
        <begin position="55"/>
        <end position="266"/>
    </location>
</feature>
<reference evidence="4 5" key="1">
    <citation type="journal article" date="2015" name="Genome Biol. Evol.">
        <title>Comparative Genomics of a Bacterivorous Green Alga Reveals Evolutionary Causalities and Consequences of Phago-Mixotrophic Mode of Nutrition.</title>
        <authorList>
            <person name="Burns J.A."/>
            <person name="Paasch A."/>
            <person name="Narechania A."/>
            <person name="Kim E."/>
        </authorList>
    </citation>
    <scope>NUCLEOTIDE SEQUENCE [LARGE SCALE GENOMIC DNA]</scope>
    <source>
        <strain evidence="4 5">PLY_AMNH</strain>
    </source>
</reference>
<sequence>MLLPSTVTLSSRCKAQAQFQRQRRIVSRSRNVLPRIVAKASETLEAGVQDAATSELKDRLLKLAAVTCRGSEATTAQRDEAAHLVSQLGEIGNFDSNDLSGSWQLVMSSTFPFRSSPFFWAIGEMMGGTADFFYSAHEHQTSLFGVGIGEVIQTIDLDEEELVSDVVVKAGLGIPLVGFAPIVSGRGRVITSASLRLEDGASLTVTVKQTALNGGPEAILPALNGTTVPVATAMSALNSGAVPEVTFKTDFVDDTLRVSSLPDGSWFAYIRQ</sequence>
<dbReference type="InterPro" id="IPR039633">
    <property type="entry name" value="PAP"/>
</dbReference>
<proteinExistence type="predicted"/>
<evidence type="ECO:0000256" key="2">
    <source>
        <dbReference type="ARBA" id="ARBA00022640"/>
    </source>
</evidence>
<dbReference type="Proteomes" id="UP001190700">
    <property type="component" value="Unassembled WGS sequence"/>
</dbReference>
<protein>
    <recommendedName>
        <fullName evidence="3">Plastid lipid-associated protein/fibrillin conserved domain-containing protein</fullName>
    </recommendedName>
</protein>
<keyword evidence="2" id="KW-0934">Plastid</keyword>
<gene>
    <name evidence="4" type="ORF">CYMTET_46171</name>
</gene>
<comment type="caution">
    <text evidence="4">The sequence shown here is derived from an EMBL/GenBank/DDBJ whole genome shotgun (WGS) entry which is preliminary data.</text>
</comment>